<dbReference type="SUPFAM" id="SSF51679">
    <property type="entry name" value="Bacterial luciferase-like"/>
    <property type="match status" value="1"/>
</dbReference>
<reference evidence="6 7" key="1">
    <citation type="submission" date="2018-01" db="EMBL/GenBank/DDBJ databases">
        <title>The whole genome sequencing and assembly of Paenibacillus chitinolyticus KCCM 41400 strain.</title>
        <authorList>
            <person name="Kim J.-Y."/>
            <person name="Park M.-K."/>
            <person name="Lee Y.-J."/>
            <person name="Yi H."/>
            <person name="Bahn Y.-S."/>
            <person name="Kim J.F."/>
            <person name="Lee D.-W."/>
        </authorList>
    </citation>
    <scope>NUCLEOTIDE SEQUENCE [LARGE SCALE GENOMIC DNA]</scope>
    <source>
        <strain evidence="6 7">KCCM 41400</strain>
    </source>
</reference>
<dbReference type="EMBL" id="JAMDMJ010000040">
    <property type="protein sequence ID" value="MCY9599252.1"/>
    <property type="molecule type" value="Genomic_DNA"/>
</dbReference>
<dbReference type="InterPro" id="IPR051260">
    <property type="entry name" value="Diverse_substr_monoxygenases"/>
</dbReference>
<protein>
    <recommendedName>
        <fullName evidence="9">LLM class flavin-dependent oxidoreductase</fullName>
    </recommendedName>
</protein>
<dbReference type="GO" id="GO:0016705">
    <property type="term" value="F:oxidoreductase activity, acting on paired donors, with incorporation or reduction of molecular oxygen"/>
    <property type="evidence" value="ECO:0007669"/>
    <property type="project" value="InterPro"/>
</dbReference>
<dbReference type="InterPro" id="IPR036661">
    <property type="entry name" value="Luciferase-like_sf"/>
</dbReference>
<evidence type="ECO:0000313" key="8">
    <source>
        <dbReference type="Proteomes" id="UP001527202"/>
    </source>
</evidence>
<dbReference type="RefSeq" id="WP_053228682.1">
    <property type="nucleotide sequence ID" value="NZ_CP026520.1"/>
</dbReference>
<dbReference type="GO" id="GO:0004497">
    <property type="term" value="F:monooxygenase activity"/>
    <property type="evidence" value="ECO:0007669"/>
    <property type="project" value="UniProtKB-KW"/>
</dbReference>
<evidence type="ECO:0008006" key="9">
    <source>
        <dbReference type="Google" id="ProtNLM"/>
    </source>
</evidence>
<keyword evidence="4" id="KW-0503">Monooxygenase</keyword>
<gene>
    <name evidence="5" type="ORF">M5X16_26180</name>
    <name evidence="6" type="ORF">PC41400_11275</name>
</gene>
<dbReference type="PANTHER" id="PTHR30011:SF16">
    <property type="entry name" value="C2H2 FINGER DOMAIN TRANSCRIPTION FACTOR (EUROFUNG)-RELATED"/>
    <property type="match status" value="1"/>
</dbReference>
<evidence type="ECO:0000313" key="7">
    <source>
        <dbReference type="Proteomes" id="UP000288943"/>
    </source>
</evidence>
<evidence type="ECO:0000256" key="4">
    <source>
        <dbReference type="ARBA" id="ARBA00023033"/>
    </source>
</evidence>
<organism evidence="6 7">
    <name type="scientific">Paenibacillus chitinolyticus</name>
    <dbReference type="NCBI Taxonomy" id="79263"/>
    <lineage>
        <taxon>Bacteria</taxon>
        <taxon>Bacillati</taxon>
        <taxon>Bacillota</taxon>
        <taxon>Bacilli</taxon>
        <taxon>Bacillales</taxon>
        <taxon>Paenibacillaceae</taxon>
        <taxon>Paenibacillus</taxon>
    </lineage>
</organism>
<proteinExistence type="predicted"/>
<keyword evidence="3" id="KW-0560">Oxidoreductase</keyword>
<dbReference type="Gene3D" id="3.20.20.30">
    <property type="entry name" value="Luciferase-like domain"/>
    <property type="match status" value="1"/>
</dbReference>
<dbReference type="Proteomes" id="UP000288943">
    <property type="component" value="Chromosome"/>
</dbReference>
<dbReference type="Proteomes" id="UP001527202">
    <property type="component" value="Unassembled WGS sequence"/>
</dbReference>
<evidence type="ECO:0000256" key="1">
    <source>
        <dbReference type="ARBA" id="ARBA00022630"/>
    </source>
</evidence>
<name>A0A410WV54_9BACL</name>
<dbReference type="OrthoDB" id="4437611at2"/>
<dbReference type="PANTHER" id="PTHR30011">
    <property type="entry name" value="ALKANESULFONATE MONOOXYGENASE-RELATED"/>
    <property type="match status" value="1"/>
</dbReference>
<sequence length="170" mass="19656">MNSAAKYADVMLAPRLDFGPSQDPSLLLNYYFEYTLNFSKDVKRRIALEGCSPEDFFIASIQRPIVGRTEKEAEEMFQELQSLKPFYKIPKPLFFGSAEKVADQIQEWYEAGAMDILIVRQEHPSGLENFIELVVPILQDKGIFRTEYESNTLRGNLGLPFPENRYAKRY</sequence>
<evidence type="ECO:0000256" key="3">
    <source>
        <dbReference type="ARBA" id="ARBA00023002"/>
    </source>
</evidence>
<accession>A0A410WV54</accession>
<keyword evidence="8" id="KW-1185">Reference proteome</keyword>
<dbReference type="EMBL" id="CP026520">
    <property type="protein sequence ID" value="QAV18213.1"/>
    <property type="molecule type" value="Genomic_DNA"/>
</dbReference>
<dbReference type="GeneID" id="95375387"/>
<keyword evidence="1" id="KW-0285">Flavoprotein</keyword>
<evidence type="ECO:0000313" key="6">
    <source>
        <dbReference type="EMBL" id="QAV18213.1"/>
    </source>
</evidence>
<evidence type="ECO:0000313" key="5">
    <source>
        <dbReference type="EMBL" id="MCY9599252.1"/>
    </source>
</evidence>
<dbReference type="AlphaFoldDB" id="A0A410WV54"/>
<dbReference type="KEGG" id="pchi:PC41400_11275"/>
<reference evidence="5 8" key="2">
    <citation type="submission" date="2022-05" db="EMBL/GenBank/DDBJ databases">
        <title>Genome Sequencing of Bee-Associated Microbes.</title>
        <authorList>
            <person name="Dunlap C."/>
        </authorList>
    </citation>
    <scope>NUCLEOTIDE SEQUENCE [LARGE SCALE GENOMIC DNA]</scope>
    <source>
        <strain evidence="5 8">NRRL B-23120</strain>
    </source>
</reference>
<keyword evidence="2" id="KW-0288">FMN</keyword>
<evidence type="ECO:0000256" key="2">
    <source>
        <dbReference type="ARBA" id="ARBA00022643"/>
    </source>
</evidence>